<name>Q112K4_TRIEI</name>
<sequence length="186" mass="20799">MNFKFVQRWATISCFSLAVIFGLTHHSRAQQNGGLASFYCGTDNGKSATIADHPIRGKITLIIWESNYFINAGYDPQKRCRIISNRFNRFQSIGSLRKIVPSRTNNLPVLCALSSLDGYTGSCPNTNVLMTLKPGDNAQEMVNQMGELNLKDSVEPLRHSATIFEQYGDIKVLDINSMLRYSSPTK</sequence>
<proteinExistence type="predicted"/>
<dbReference type="KEGG" id="ter:Tery_2350"/>
<protein>
    <submittedName>
        <fullName evidence="1">Uncharacterized protein</fullName>
    </submittedName>
</protein>
<dbReference type="OrthoDB" id="490444at2"/>
<reference evidence="1" key="1">
    <citation type="submission" date="2006-06" db="EMBL/GenBank/DDBJ databases">
        <title>Complete sequence of Trichodesmium erythraeum IMS101.</title>
        <authorList>
            <consortium name="US DOE Joint Genome Institute"/>
            <person name="Copeland A."/>
            <person name="Lucas S."/>
            <person name="Lapidus A."/>
            <person name="Barry K."/>
            <person name="Detter J.C."/>
            <person name="Glavina del Rio T."/>
            <person name="Hammon N."/>
            <person name="Israni S."/>
            <person name="Dalin E."/>
            <person name="Tice H."/>
            <person name="Pitluck S."/>
            <person name="Kiss H."/>
            <person name="Munk A.C."/>
            <person name="Brettin T."/>
            <person name="Bruce D."/>
            <person name="Han C."/>
            <person name="Tapia R."/>
            <person name="Gilna P."/>
            <person name="Schmutz J."/>
            <person name="Larimer F."/>
            <person name="Land M."/>
            <person name="Hauser L."/>
            <person name="Kyrpides N."/>
            <person name="Kim E."/>
            <person name="Richardson P."/>
        </authorList>
    </citation>
    <scope>NUCLEOTIDE SEQUENCE [LARGE SCALE GENOMIC DNA]</scope>
    <source>
        <strain evidence="1">IMS101</strain>
    </source>
</reference>
<dbReference type="RefSeq" id="WP_011611937.1">
    <property type="nucleotide sequence ID" value="NC_008312.1"/>
</dbReference>
<dbReference type="AlphaFoldDB" id="Q112K4"/>
<gene>
    <name evidence="1" type="ordered locus">Tery_2350</name>
</gene>
<dbReference type="InterPro" id="IPR025478">
    <property type="entry name" value="COP23"/>
</dbReference>
<dbReference type="EMBL" id="CP000393">
    <property type="protein sequence ID" value="ABG51570.1"/>
    <property type="molecule type" value="Genomic_DNA"/>
</dbReference>
<dbReference type="HOGENOM" id="CLU_1271822_0_0_3"/>
<dbReference type="eggNOG" id="COG2335">
    <property type="taxonomic scope" value="Bacteria"/>
</dbReference>
<accession>Q112K4</accession>
<evidence type="ECO:0000313" key="1">
    <source>
        <dbReference type="EMBL" id="ABG51570.1"/>
    </source>
</evidence>
<organism evidence="1">
    <name type="scientific">Trichodesmium erythraeum (strain IMS101)</name>
    <dbReference type="NCBI Taxonomy" id="203124"/>
    <lineage>
        <taxon>Bacteria</taxon>
        <taxon>Bacillati</taxon>
        <taxon>Cyanobacteriota</taxon>
        <taxon>Cyanophyceae</taxon>
        <taxon>Oscillatoriophycideae</taxon>
        <taxon>Oscillatoriales</taxon>
        <taxon>Microcoleaceae</taxon>
        <taxon>Trichodesmium</taxon>
    </lineage>
</organism>
<dbReference type="Pfam" id="PF14218">
    <property type="entry name" value="COP23"/>
    <property type="match status" value="1"/>
</dbReference>